<accession>U7V684</accession>
<protein>
    <submittedName>
        <fullName evidence="2">Uncharacterized protein</fullName>
    </submittedName>
</protein>
<organism evidence="2 3">
    <name type="scientific">Rothia aeria F0184</name>
    <dbReference type="NCBI Taxonomy" id="888019"/>
    <lineage>
        <taxon>Bacteria</taxon>
        <taxon>Bacillati</taxon>
        <taxon>Actinomycetota</taxon>
        <taxon>Actinomycetes</taxon>
        <taxon>Micrococcales</taxon>
        <taxon>Micrococcaceae</taxon>
        <taxon>Rothia</taxon>
    </lineage>
</organism>
<dbReference type="AlphaFoldDB" id="U7V684"/>
<evidence type="ECO:0000256" key="1">
    <source>
        <dbReference type="SAM" id="MobiDB-lite"/>
    </source>
</evidence>
<dbReference type="EMBL" id="AXZG01000016">
    <property type="protein sequence ID" value="ERT67051.1"/>
    <property type="molecule type" value="Genomic_DNA"/>
</dbReference>
<gene>
    <name evidence="2" type="ORF">HMPREF0742_00651</name>
</gene>
<comment type="caution">
    <text evidence="2">The sequence shown here is derived from an EMBL/GenBank/DDBJ whole genome shotgun (WGS) entry which is preliminary data.</text>
</comment>
<sequence>MPPQHTPTGPAPHRARSPHKPHEDGAMKVLCVPELCARSVHTRGTCHKWRAAHG</sequence>
<feature type="region of interest" description="Disordered" evidence="1">
    <location>
        <begin position="1"/>
        <end position="25"/>
    </location>
</feature>
<name>U7V684_9MICC</name>
<reference evidence="2 3" key="1">
    <citation type="submission" date="2013-08" db="EMBL/GenBank/DDBJ databases">
        <authorList>
            <person name="Weinstock G."/>
            <person name="Sodergren E."/>
            <person name="Wylie T."/>
            <person name="Fulton L."/>
            <person name="Fulton R."/>
            <person name="Fronick C."/>
            <person name="O'Laughlin M."/>
            <person name="Godfrey J."/>
            <person name="Miner T."/>
            <person name="Herter B."/>
            <person name="Appelbaum E."/>
            <person name="Cordes M."/>
            <person name="Lek S."/>
            <person name="Wollam A."/>
            <person name="Pepin K.H."/>
            <person name="Palsikar V.B."/>
            <person name="Mitreva M."/>
            <person name="Wilson R.K."/>
        </authorList>
    </citation>
    <scope>NUCLEOTIDE SEQUENCE [LARGE SCALE GENOMIC DNA]</scope>
    <source>
        <strain evidence="2 3">F0184</strain>
    </source>
</reference>
<evidence type="ECO:0000313" key="3">
    <source>
        <dbReference type="Proteomes" id="UP000017174"/>
    </source>
</evidence>
<evidence type="ECO:0000313" key="2">
    <source>
        <dbReference type="EMBL" id="ERT67051.1"/>
    </source>
</evidence>
<proteinExistence type="predicted"/>
<dbReference type="Proteomes" id="UP000017174">
    <property type="component" value="Unassembled WGS sequence"/>
</dbReference>
<dbReference type="HOGENOM" id="CLU_3047639_0_0_11"/>